<dbReference type="Pfam" id="PF05577">
    <property type="entry name" value="Peptidase_S28"/>
    <property type="match status" value="1"/>
</dbReference>
<keyword evidence="2" id="KW-0645">Protease</keyword>
<evidence type="ECO:0000256" key="4">
    <source>
        <dbReference type="ARBA" id="ARBA00022801"/>
    </source>
</evidence>
<keyword evidence="5" id="KW-0325">Glycoprotein</keyword>
<reference evidence="6 7" key="1">
    <citation type="journal article" date="2014" name="Am. J. Bot.">
        <title>Genome assembly and annotation for red clover (Trifolium pratense; Fabaceae).</title>
        <authorList>
            <person name="Istvanek J."/>
            <person name="Jaros M."/>
            <person name="Krenek A."/>
            <person name="Repkova J."/>
        </authorList>
    </citation>
    <scope>NUCLEOTIDE SEQUENCE [LARGE SCALE GENOMIC DNA]</scope>
    <source>
        <strain evidence="7">cv. Tatra</strain>
        <tissue evidence="6">Young leaves</tissue>
    </source>
</reference>
<keyword evidence="6" id="KW-0121">Carboxypeptidase</keyword>
<dbReference type="PANTHER" id="PTHR11010:SF96">
    <property type="entry name" value="LYSOSOMAL PRO-X CARBOXYPEPTIDASE-LIKE ISOFORM X1"/>
    <property type="match status" value="1"/>
</dbReference>
<dbReference type="InterPro" id="IPR008758">
    <property type="entry name" value="Peptidase_S28"/>
</dbReference>
<keyword evidence="4" id="KW-0378">Hydrolase</keyword>
<evidence type="ECO:0000313" key="7">
    <source>
        <dbReference type="Proteomes" id="UP000236291"/>
    </source>
</evidence>
<dbReference type="GO" id="GO:0006508">
    <property type="term" value="P:proteolysis"/>
    <property type="evidence" value="ECO:0007669"/>
    <property type="project" value="UniProtKB-KW"/>
</dbReference>
<comment type="similarity">
    <text evidence="1">Belongs to the peptidase S28 family.</text>
</comment>
<keyword evidence="3" id="KW-0732">Signal</keyword>
<dbReference type="InterPro" id="IPR029058">
    <property type="entry name" value="AB_hydrolase_fold"/>
</dbReference>
<proteinExistence type="inferred from homology"/>
<evidence type="ECO:0000256" key="3">
    <source>
        <dbReference type="ARBA" id="ARBA00022729"/>
    </source>
</evidence>
<dbReference type="EMBL" id="ASHM01078955">
    <property type="protein sequence ID" value="PNX58608.1"/>
    <property type="molecule type" value="Genomic_DNA"/>
</dbReference>
<accession>A0A2K3JX73</accession>
<evidence type="ECO:0000313" key="6">
    <source>
        <dbReference type="EMBL" id="PNX58608.1"/>
    </source>
</evidence>
<dbReference type="GO" id="GO:0008239">
    <property type="term" value="F:dipeptidyl-peptidase activity"/>
    <property type="evidence" value="ECO:0007669"/>
    <property type="project" value="TreeGrafter"/>
</dbReference>
<dbReference type="STRING" id="57577.A0A2K3JX73"/>
<feature type="non-terminal residue" evidence="6">
    <location>
        <position position="1"/>
    </location>
</feature>
<dbReference type="Proteomes" id="UP000236291">
    <property type="component" value="Unassembled WGS sequence"/>
</dbReference>
<reference evidence="6 7" key="2">
    <citation type="journal article" date="2017" name="Front. Plant Sci.">
        <title>Gene Classification and Mining of Molecular Markers Useful in Red Clover (Trifolium pratense) Breeding.</title>
        <authorList>
            <person name="Istvanek J."/>
            <person name="Dluhosova J."/>
            <person name="Dluhos P."/>
            <person name="Patkova L."/>
            <person name="Nedelnik J."/>
            <person name="Repkova J."/>
        </authorList>
    </citation>
    <scope>NUCLEOTIDE SEQUENCE [LARGE SCALE GENOMIC DNA]</scope>
    <source>
        <strain evidence="7">cv. Tatra</strain>
        <tissue evidence="6">Young leaves</tissue>
    </source>
</reference>
<sequence length="91" mass="10409">DIKLVLKRFSSNIIFSNGLKDPYSSGGILSDLSKSLVAITTINGSHCLDLQPSREDDPEWLTNQRKKEVKIIKGWIKEYYSDLAAFRRIHE</sequence>
<evidence type="ECO:0000256" key="1">
    <source>
        <dbReference type="ARBA" id="ARBA00011079"/>
    </source>
</evidence>
<dbReference type="GO" id="GO:0070008">
    <property type="term" value="F:serine-type exopeptidase activity"/>
    <property type="evidence" value="ECO:0007669"/>
    <property type="project" value="InterPro"/>
</dbReference>
<evidence type="ECO:0000256" key="5">
    <source>
        <dbReference type="ARBA" id="ARBA00023180"/>
    </source>
</evidence>
<evidence type="ECO:0000256" key="2">
    <source>
        <dbReference type="ARBA" id="ARBA00022670"/>
    </source>
</evidence>
<dbReference type="GO" id="GO:0004180">
    <property type="term" value="F:carboxypeptidase activity"/>
    <property type="evidence" value="ECO:0007669"/>
    <property type="project" value="UniProtKB-KW"/>
</dbReference>
<name>A0A2K3JX73_TRIPR</name>
<dbReference type="Gene3D" id="3.40.50.1820">
    <property type="entry name" value="alpha/beta hydrolase"/>
    <property type="match status" value="1"/>
</dbReference>
<protein>
    <submittedName>
        <fullName evidence="6">Lysosomal pro-X carboxypeptidase-like protein</fullName>
    </submittedName>
</protein>
<comment type="caution">
    <text evidence="6">The sequence shown here is derived from an EMBL/GenBank/DDBJ whole genome shotgun (WGS) entry which is preliminary data.</text>
</comment>
<dbReference type="AlphaFoldDB" id="A0A2K3JX73"/>
<dbReference type="PANTHER" id="PTHR11010">
    <property type="entry name" value="PROTEASE S28 PRO-X CARBOXYPEPTIDASE-RELATED"/>
    <property type="match status" value="1"/>
</dbReference>
<organism evidence="6 7">
    <name type="scientific">Trifolium pratense</name>
    <name type="common">Red clover</name>
    <dbReference type="NCBI Taxonomy" id="57577"/>
    <lineage>
        <taxon>Eukaryota</taxon>
        <taxon>Viridiplantae</taxon>
        <taxon>Streptophyta</taxon>
        <taxon>Embryophyta</taxon>
        <taxon>Tracheophyta</taxon>
        <taxon>Spermatophyta</taxon>
        <taxon>Magnoliopsida</taxon>
        <taxon>eudicotyledons</taxon>
        <taxon>Gunneridae</taxon>
        <taxon>Pentapetalae</taxon>
        <taxon>rosids</taxon>
        <taxon>fabids</taxon>
        <taxon>Fabales</taxon>
        <taxon>Fabaceae</taxon>
        <taxon>Papilionoideae</taxon>
        <taxon>50 kb inversion clade</taxon>
        <taxon>NPAAA clade</taxon>
        <taxon>Hologalegina</taxon>
        <taxon>IRL clade</taxon>
        <taxon>Trifolieae</taxon>
        <taxon>Trifolium</taxon>
    </lineage>
</organism>
<gene>
    <name evidence="6" type="ORF">L195_g050996</name>
</gene>